<gene>
    <name evidence="1" type="ORF">F4554_004879</name>
</gene>
<keyword evidence="2" id="KW-1185">Reference proteome</keyword>
<dbReference type="AlphaFoldDB" id="A0A852ZGE8"/>
<accession>A0A852ZGE8</accession>
<evidence type="ECO:0000313" key="1">
    <source>
        <dbReference type="EMBL" id="NYH92241.1"/>
    </source>
</evidence>
<dbReference type="RefSeq" id="WP_179789692.1">
    <property type="nucleotide sequence ID" value="NZ_BAAARR010000005.1"/>
</dbReference>
<evidence type="ECO:0008006" key="3">
    <source>
        <dbReference type="Google" id="ProtNLM"/>
    </source>
</evidence>
<protein>
    <recommendedName>
        <fullName evidence="3">HEPN domain-containing protein</fullName>
    </recommendedName>
</protein>
<comment type="caution">
    <text evidence="1">The sequence shown here is derived from an EMBL/GenBank/DDBJ whole genome shotgun (WGS) entry which is preliminary data.</text>
</comment>
<dbReference type="Proteomes" id="UP000579605">
    <property type="component" value="Unassembled WGS sequence"/>
</dbReference>
<proteinExistence type="predicted"/>
<name>A0A852ZGE8_9ACTN</name>
<reference evidence="1 2" key="1">
    <citation type="submission" date="2020-07" db="EMBL/GenBank/DDBJ databases">
        <title>Sequencing the genomes of 1000 actinobacteria strains.</title>
        <authorList>
            <person name="Klenk H.-P."/>
        </authorList>
    </citation>
    <scope>NUCLEOTIDE SEQUENCE [LARGE SCALE GENOMIC DNA]</scope>
    <source>
        <strain evidence="1 2">DSM 18448</strain>
    </source>
</reference>
<sequence length="159" mass="17017">MTWQPGCDTIAELLAGGDLEQVAADERLARRMLEDAGRHLDTGRTASKSDDLAGAYQLAYDALRKSAASLLAVQGLRATSRGGHVAVQQAVNAQFATTVRVFRAFGRIRRARNSFEYPESDTGGPTADDVDDALTVAGESHAAAMTILDKQLLTPWTTP</sequence>
<organism evidence="1 2">
    <name type="scientific">Actinopolymorpha rutila</name>
    <dbReference type="NCBI Taxonomy" id="446787"/>
    <lineage>
        <taxon>Bacteria</taxon>
        <taxon>Bacillati</taxon>
        <taxon>Actinomycetota</taxon>
        <taxon>Actinomycetes</taxon>
        <taxon>Propionibacteriales</taxon>
        <taxon>Actinopolymorphaceae</taxon>
        <taxon>Actinopolymorpha</taxon>
    </lineage>
</organism>
<evidence type="ECO:0000313" key="2">
    <source>
        <dbReference type="Proteomes" id="UP000579605"/>
    </source>
</evidence>
<dbReference type="EMBL" id="JACBZH010000001">
    <property type="protein sequence ID" value="NYH92241.1"/>
    <property type="molecule type" value="Genomic_DNA"/>
</dbReference>
<dbReference type="Gene3D" id="1.20.120.330">
    <property type="entry name" value="Nucleotidyltransferases domain 2"/>
    <property type="match status" value="1"/>
</dbReference>